<evidence type="ECO:0000313" key="3">
    <source>
        <dbReference type="EMBL" id="GAU91230.1"/>
    </source>
</evidence>
<keyword evidence="4" id="KW-1185">Reference proteome</keyword>
<evidence type="ECO:0000313" key="4">
    <source>
        <dbReference type="Proteomes" id="UP000186922"/>
    </source>
</evidence>
<dbReference type="Proteomes" id="UP000186922">
    <property type="component" value="Unassembled WGS sequence"/>
</dbReference>
<keyword evidence="2" id="KW-0732">Signal</keyword>
<protein>
    <submittedName>
        <fullName evidence="3">Uncharacterized protein</fullName>
    </submittedName>
</protein>
<evidence type="ECO:0000256" key="1">
    <source>
        <dbReference type="SAM" id="MobiDB-lite"/>
    </source>
</evidence>
<feature type="region of interest" description="Disordered" evidence="1">
    <location>
        <begin position="62"/>
        <end position="99"/>
    </location>
</feature>
<organism evidence="3 4">
    <name type="scientific">Ramazzottius varieornatus</name>
    <name type="common">Water bear</name>
    <name type="synonym">Tardigrade</name>
    <dbReference type="NCBI Taxonomy" id="947166"/>
    <lineage>
        <taxon>Eukaryota</taxon>
        <taxon>Metazoa</taxon>
        <taxon>Ecdysozoa</taxon>
        <taxon>Tardigrada</taxon>
        <taxon>Eutardigrada</taxon>
        <taxon>Parachela</taxon>
        <taxon>Hypsibioidea</taxon>
        <taxon>Ramazzottiidae</taxon>
        <taxon>Ramazzottius</taxon>
    </lineage>
</organism>
<accession>A0A1D1URS2</accession>
<reference evidence="3 4" key="1">
    <citation type="journal article" date="2016" name="Nat. Commun.">
        <title>Extremotolerant tardigrade genome and improved radiotolerance of human cultured cells by tardigrade-unique protein.</title>
        <authorList>
            <person name="Hashimoto T."/>
            <person name="Horikawa D.D."/>
            <person name="Saito Y."/>
            <person name="Kuwahara H."/>
            <person name="Kozuka-Hata H."/>
            <person name="Shin-I T."/>
            <person name="Minakuchi Y."/>
            <person name="Ohishi K."/>
            <person name="Motoyama A."/>
            <person name="Aizu T."/>
            <person name="Enomoto A."/>
            <person name="Kondo K."/>
            <person name="Tanaka S."/>
            <person name="Hara Y."/>
            <person name="Koshikawa S."/>
            <person name="Sagara H."/>
            <person name="Miura T."/>
            <person name="Yokobori S."/>
            <person name="Miyagawa K."/>
            <person name="Suzuki Y."/>
            <person name="Kubo T."/>
            <person name="Oyama M."/>
            <person name="Kohara Y."/>
            <person name="Fujiyama A."/>
            <person name="Arakawa K."/>
            <person name="Katayama T."/>
            <person name="Toyoda A."/>
            <person name="Kunieda T."/>
        </authorList>
    </citation>
    <scope>NUCLEOTIDE SEQUENCE [LARGE SCALE GENOMIC DNA]</scope>
    <source>
        <strain evidence="3 4">YOKOZUNA-1</strain>
    </source>
</reference>
<sequence>MSLFVLVFLPEFWEIAAVLPVSFTLPGPWMGLTGKLDECHKVFNAKPRPELVPENITCSKILGGSKSPSQGYRRRASVHQDGSTASVSKEFSDNIADGS</sequence>
<gene>
    <name evidence="3" type="primary">RvY_03531</name>
    <name evidence="3" type="synonym">RvY_03531.2</name>
    <name evidence="3" type="ORF">RvY_03531-2</name>
</gene>
<feature type="signal peptide" evidence="2">
    <location>
        <begin position="1"/>
        <end position="17"/>
    </location>
</feature>
<name>A0A1D1URS2_RAMVA</name>
<feature type="compositionally biased region" description="Polar residues" evidence="1">
    <location>
        <begin position="80"/>
        <end position="89"/>
    </location>
</feature>
<feature type="chain" id="PRO_5008897540" evidence="2">
    <location>
        <begin position="18"/>
        <end position="99"/>
    </location>
</feature>
<comment type="caution">
    <text evidence="3">The sequence shown here is derived from an EMBL/GenBank/DDBJ whole genome shotgun (WGS) entry which is preliminary data.</text>
</comment>
<dbReference type="AlphaFoldDB" id="A0A1D1URS2"/>
<evidence type="ECO:0000256" key="2">
    <source>
        <dbReference type="SAM" id="SignalP"/>
    </source>
</evidence>
<proteinExistence type="predicted"/>
<dbReference type="EMBL" id="BDGG01000002">
    <property type="protein sequence ID" value="GAU91230.1"/>
    <property type="molecule type" value="Genomic_DNA"/>
</dbReference>